<organism evidence="1 2">
    <name type="scientific">Desmophyllum pertusum</name>
    <dbReference type="NCBI Taxonomy" id="174260"/>
    <lineage>
        <taxon>Eukaryota</taxon>
        <taxon>Metazoa</taxon>
        <taxon>Cnidaria</taxon>
        <taxon>Anthozoa</taxon>
        <taxon>Hexacorallia</taxon>
        <taxon>Scleractinia</taxon>
        <taxon>Caryophylliina</taxon>
        <taxon>Caryophylliidae</taxon>
        <taxon>Desmophyllum</taxon>
    </lineage>
</organism>
<dbReference type="SUPFAM" id="SSF53067">
    <property type="entry name" value="Actin-like ATPase domain"/>
    <property type="match status" value="1"/>
</dbReference>
<reference evidence="1" key="1">
    <citation type="submission" date="2023-01" db="EMBL/GenBank/DDBJ databases">
        <title>Genome assembly of the deep-sea coral Lophelia pertusa.</title>
        <authorList>
            <person name="Herrera S."/>
            <person name="Cordes E."/>
        </authorList>
    </citation>
    <scope>NUCLEOTIDE SEQUENCE</scope>
    <source>
        <strain evidence="1">USNM1676648</strain>
        <tissue evidence="1">Polyp</tissue>
    </source>
</reference>
<evidence type="ECO:0008006" key="3">
    <source>
        <dbReference type="Google" id="ProtNLM"/>
    </source>
</evidence>
<sequence length="371" mass="41928">MATNTEAKETPSTDLQKSYIAVVAIDFGTSYTGFAFSFNKGQEKDAIFMNKDWTNEQGSRTSKAPTCLLLTPELTFNSFGYDAMENYAQLESERKEQEYFFFQHFKMALHSNKTLNLETSVQAANGKRIKAKTVFAHSIKFMKDEAIKLISDETGDQHFKAEDIQWVLTVPAIWTPGAKQFMREAAYEAGVGSMTDPGQLIIALEPETAALFCMERKMDHLEIERGSDAVEDAELSNHKLRGTLDVAVHEINDDGSIKEIDKITGGPYGGINVNREFESLLNELFGAKNLKIYKDQHPYDWLAIMNDFEGKKQGLRIVEGKATYIRLSPTFSSLVKRYQSSEAMERYGVKLRRNEYLCLSQNVRKCCSSPS</sequence>
<protein>
    <recommendedName>
        <fullName evidence="3">Heat shock 70 kDa protein 12A</fullName>
    </recommendedName>
</protein>
<dbReference type="EMBL" id="MU827342">
    <property type="protein sequence ID" value="KAJ7353765.1"/>
    <property type="molecule type" value="Genomic_DNA"/>
</dbReference>
<accession>A0A9X0CIF2</accession>
<name>A0A9X0CIF2_9CNID</name>
<dbReference type="Proteomes" id="UP001163046">
    <property type="component" value="Unassembled WGS sequence"/>
</dbReference>
<comment type="caution">
    <text evidence="1">The sequence shown here is derived from an EMBL/GenBank/DDBJ whole genome shotgun (WGS) entry which is preliminary data.</text>
</comment>
<dbReference type="OrthoDB" id="5977344at2759"/>
<dbReference type="PANTHER" id="PTHR14187">
    <property type="entry name" value="ALPHA KINASE/ELONGATION FACTOR 2 KINASE"/>
    <property type="match status" value="1"/>
</dbReference>
<dbReference type="AlphaFoldDB" id="A0A9X0CIF2"/>
<dbReference type="InterPro" id="IPR043129">
    <property type="entry name" value="ATPase_NBD"/>
</dbReference>
<evidence type="ECO:0000313" key="1">
    <source>
        <dbReference type="EMBL" id="KAJ7353765.1"/>
    </source>
</evidence>
<gene>
    <name evidence="1" type="ORF">OS493_032636</name>
</gene>
<dbReference type="CDD" id="cd10229">
    <property type="entry name" value="ASKHA_NBD_HSP70_HSPA12"/>
    <property type="match status" value="1"/>
</dbReference>
<keyword evidence="2" id="KW-1185">Reference proteome</keyword>
<dbReference type="PANTHER" id="PTHR14187:SF5">
    <property type="entry name" value="HEAT SHOCK 70 KDA PROTEIN 12A"/>
    <property type="match status" value="1"/>
</dbReference>
<evidence type="ECO:0000313" key="2">
    <source>
        <dbReference type="Proteomes" id="UP001163046"/>
    </source>
</evidence>
<proteinExistence type="predicted"/>
<dbReference type="Gene3D" id="3.30.420.40">
    <property type="match status" value="1"/>
</dbReference>